<proteinExistence type="predicted"/>
<dbReference type="Proteomes" id="UP000000235">
    <property type="component" value="Chromosome"/>
</dbReference>
<dbReference type="GO" id="GO:0005886">
    <property type="term" value="C:plasma membrane"/>
    <property type="evidence" value="ECO:0007669"/>
    <property type="project" value="UniProtKB-SubCell"/>
</dbReference>
<evidence type="ECO:0000313" key="9">
    <source>
        <dbReference type="Proteomes" id="UP000000235"/>
    </source>
</evidence>
<dbReference type="HOGENOM" id="CLU_001265_60_2_11"/>
<evidence type="ECO:0000256" key="2">
    <source>
        <dbReference type="ARBA" id="ARBA00022475"/>
    </source>
</evidence>
<dbReference type="eggNOG" id="COG2814">
    <property type="taxonomic scope" value="Bacteria"/>
</dbReference>
<feature type="transmembrane region" description="Helical" evidence="6">
    <location>
        <begin position="258"/>
        <end position="278"/>
    </location>
</feature>
<dbReference type="PANTHER" id="PTHR42688">
    <property type="entry name" value="CONSERVED PROTEIN"/>
    <property type="match status" value="1"/>
</dbReference>
<dbReference type="InterPro" id="IPR020846">
    <property type="entry name" value="MFS_dom"/>
</dbReference>
<evidence type="ECO:0000256" key="1">
    <source>
        <dbReference type="ARBA" id="ARBA00004651"/>
    </source>
</evidence>
<dbReference type="PROSITE" id="PS50850">
    <property type="entry name" value="MFS"/>
    <property type="match status" value="1"/>
</dbReference>
<feature type="transmembrane region" description="Helical" evidence="6">
    <location>
        <begin position="165"/>
        <end position="184"/>
    </location>
</feature>
<feature type="transmembrane region" description="Helical" evidence="6">
    <location>
        <begin position="39"/>
        <end position="60"/>
    </location>
</feature>
<keyword evidence="5 6" id="KW-0472">Membrane</keyword>
<comment type="subcellular location">
    <subcellularLocation>
        <location evidence="1">Cell membrane</location>
        <topology evidence="1">Multi-pass membrane protein</topology>
    </subcellularLocation>
</comment>
<evidence type="ECO:0000256" key="4">
    <source>
        <dbReference type="ARBA" id="ARBA00022989"/>
    </source>
</evidence>
<feature type="transmembrane region" description="Helical" evidence="6">
    <location>
        <begin position="81"/>
        <end position="99"/>
    </location>
</feature>
<evidence type="ECO:0000259" key="7">
    <source>
        <dbReference type="PROSITE" id="PS50850"/>
    </source>
</evidence>
<feature type="transmembrane region" description="Helical" evidence="6">
    <location>
        <begin position="313"/>
        <end position="334"/>
    </location>
</feature>
<dbReference type="GO" id="GO:0022857">
    <property type="term" value="F:transmembrane transporter activity"/>
    <property type="evidence" value="ECO:0007669"/>
    <property type="project" value="InterPro"/>
</dbReference>
<dbReference type="KEGG" id="stp:Strop_2309"/>
<gene>
    <name evidence="8" type="ordered locus">Strop_2309</name>
</gene>
<feature type="transmembrane region" description="Helical" evidence="6">
    <location>
        <begin position="290"/>
        <end position="307"/>
    </location>
</feature>
<evidence type="ECO:0000313" key="8">
    <source>
        <dbReference type="EMBL" id="ABP54757.1"/>
    </source>
</evidence>
<evidence type="ECO:0000256" key="5">
    <source>
        <dbReference type="ARBA" id="ARBA00023136"/>
    </source>
</evidence>
<dbReference type="InterPro" id="IPR036259">
    <property type="entry name" value="MFS_trans_sf"/>
</dbReference>
<keyword evidence="2" id="KW-1003">Cell membrane</keyword>
<keyword evidence="4 6" id="KW-1133">Transmembrane helix</keyword>
<feature type="transmembrane region" description="Helical" evidence="6">
    <location>
        <begin position="386"/>
        <end position="406"/>
    </location>
</feature>
<feature type="transmembrane region" description="Helical" evidence="6">
    <location>
        <begin position="139"/>
        <end position="159"/>
    </location>
</feature>
<accession>A4X7A7</accession>
<dbReference type="PANTHER" id="PTHR42688:SF1">
    <property type="entry name" value="BLR5212 PROTEIN"/>
    <property type="match status" value="1"/>
</dbReference>
<dbReference type="EMBL" id="CP000667">
    <property type="protein sequence ID" value="ABP54757.1"/>
    <property type="molecule type" value="Genomic_DNA"/>
</dbReference>
<feature type="transmembrane region" description="Helical" evidence="6">
    <location>
        <begin position="105"/>
        <end position="127"/>
    </location>
</feature>
<protein>
    <submittedName>
        <fullName evidence="8">Major facilitator superfamily MFS_1</fullName>
    </submittedName>
</protein>
<dbReference type="Pfam" id="PF07690">
    <property type="entry name" value="MFS_1"/>
    <property type="match status" value="1"/>
</dbReference>
<dbReference type="SUPFAM" id="SSF103473">
    <property type="entry name" value="MFS general substrate transporter"/>
    <property type="match status" value="1"/>
</dbReference>
<keyword evidence="3 6" id="KW-0812">Transmembrane</keyword>
<name>A4X7A7_SALTO</name>
<dbReference type="InterPro" id="IPR011701">
    <property type="entry name" value="MFS"/>
</dbReference>
<dbReference type="STRING" id="369723.Strop_2309"/>
<organism evidence="8 9">
    <name type="scientific">Salinispora tropica (strain ATCC BAA-916 / DSM 44818 / JCM 13857 / NBRC 105044 / CNB-440)</name>
    <dbReference type="NCBI Taxonomy" id="369723"/>
    <lineage>
        <taxon>Bacteria</taxon>
        <taxon>Bacillati</taxon>
        <taxon>Actinomycetota</taxon>
        <taxon>Actinomycetes</taxon>
        <taxon>Micromonosporales</taxon>
        <taxon>Micromonosporaceae</taxon>
        <taxon>Salinispora</taxon>
    </lineage>
</organism>
<evidence type="ECO:0000256" key="6">
    <source>
        <dbReference type="SAM" id="Phobius"/>
    </source>
</evidence>
<dbReference type="RefSeq" id="WP_012013538.1">
    <property type="nucleotide sequence ID" value="NC_009380.1"/>
</dbReference>
<reference evidence="9" key="1">
    <citation type="journal article" date="2007" name="Proc. Natl. Acad. Sci. U.S.A.">
        <title>Genome sequencing reveals complex secondary metabolome in the marine actinomycete Salinispora tropica.</title>
        <authorList>
            <person name="Udwary D.W."/>
            <person name="Zeigler L."/>
            <person name="Asolkar R.N."/>
            <person name="Singan V."/>
            <person name="Lapidus A."/>
            <person name="Fenical W."/>
            <person name="Jensen P.R."/>
            <person name="Moore B.S."/>
        </authorList>
    </citation>
    <scope>NUCLEOTIDE SEQUENCE [LARGE SCALE GENOMIC DNA]</scope>
    <source>
        <strain evidence="9">ATCC BAA-916 / DSM 44818 / CNB-440</strain>
    </source>
</reference>
<dbReference type="Gene3D" id="1.20.1250.20">
    <property type="entry name" value="MFS general substrate transporter like domains"/>
    <property type="match status" value="1"/>
</dbReference>
<feature type="transmembrane region" description="Helical" evidence="6">
    <location>
        <begin position="354"/>
        <end position="374"/>
    </location>
</feature>
<keyword evidence="9" id="KW-1185">Reference proteome</keyword>
<feature type="transmembrane region" description="Helical" evidence="6">
    <location>
        <begin position="219"/>
        <end position="238"/>
    </location>
</feature>
<sequence length="426" mass="44419">MRDVLGQFGSFGRPVRLLLINQFGINLGFYMLMPYLANYLSAQLLLAGWIVGLVLGVRNFSQQGMFAVGGSLADRFGYKPLIVAGCTLRTVGFALLGLVDSVAVLVVAAAATGLAGALFNPAVRAYLAEDAGERRVEAFAVFNVFYQAGILVGPLVGLALTAADFRLTCLVAATVFAILTVAQARALPARGGRRGEPGDGGLVSGMLTSWRQVLRNRPFMLFTVAMAGSYVLSFQVYLTLPLTIEANAPSPAVEKLAVAAMFAASGLLAVLAQIRVTAWCRRRWSPHSSLTWGVALLGAAFLPVAAASTGPPMLVVASAVLAGAIIAVATMVAYPFEMDMVVTLAGEGRIATHYGVYSTVSGVAVAIGNMLAGGAVDWARSTQMSIVLWLALAALGATCSTAILWLGRRGLFGPAVPTKQATTVTA</sequence>
<dbReference type="InterPro" id="IPR052425">
    <property type="entry name" value="Uncharacterized_MFS-type"/>
</dbReference>
<evidence type="ECO:0000256" key="3">
    <source>
        <dbReference type="ARBA" id="ARBA00022692"/>
    </source>
</evidence>
<dbReference type="AlphaFoldDB" id="A4X7A7"/>
<feature type="domain" description="Major facilitator superfamily (MFS) profile" evidence="7">
    <location>
        <begin position="1"/>
        <end position="408"/>
    </location>
</feature>
<dbReference type="PATRIC" id="fig|369723.5.peg.2371"/>